<feature type="non-terminal residue" evidence="1">
    <location>
        <position position="130"/>
    </location>
</feature>
<proteinExistence type="predicted"/>
<comment type="caution">
    <text evidence="1">The sequence shown here is derived from an EMBL/GenBank/DDBJ whole genome shotgun (WGS) entry which is preliminary data.</text>
</comment>
<name>A0AAW3WYP0_SERFO</name>
<protein>
    <submittedName>
        <fullName evidence="1">Fimbria/pilus outer membrane usher protein</fullName>
    </submittedName>
</protein>
<organism evidence="1 2">
    <name type="scientific">Serratia fonticola</name>
    <dbReference type="NCBI Taxonomy" id="47917"/>
    <lineage>
        <taxon>Bacteria</taxon>
        <taxon>Pseudomonadati</taxon>
        <taxon>Pseudomonadota</taxon>
        <taxon>Gammaproteobacteria</taxon>
        <taxon>Enterobacterales</taxon>
        <taxon>Yersiniaceae</taxon>
        <taxon>Serratia</taxon>
    </lineage>
</organism>
<accession>A0AAW3WYP0</accession>
<reference evidence="1" key="1">
    <citation type="submission" date="2020-08" db="EMBL/GenBank/DDBJ databases">
        <title>Food and environmental bacterial isolates.</title>
        <authorList>
            <person name="Richter L."/>
            <person name="Du Plessis E.M."/>
            <person name="Duvenage S."/>
            <person name="Allam M."/>
            <person name="Korsten L."/>
        </authorList>
    </citation>
    <scope>NUCLEOTIDE SEQUENCE</scope>
    <source>
        <strain evidence="1">UPMP2127</strain>
    </source>
</reference>
<dbReference type="PANTHER" id="PTHR30451">
    <property type="entry name" value="OUTER MEMBRANE USHER PROTEIN"/>
    <property type="match status" value="1"/>
</dbReference>
<feature type="non-terminal residue" evidence="1">
    <location>
        <position position="1"/>
    </location>
</feature>
<dbReference type="InterPro" id="IPR000015">
    <property type="entry name" value="Fimb_usher"/>
</dbReference>
<dbReference type="GO" id="GO:0009279">
    <property type="term" value="C:cell outer membrane"/>
    <property type="evidence" value="ECO:0007669"/>
    <property type="project" value="TreeGrafter"/>
</dbReference>
<dbReference type="EMBL" id="JACNYO010000115">
    <property type="protein sequence ID" value="MBC3216028.1"/>
    <property type="molecule type" value="Genomic_DNA"/>
</dbReference>
<sequence>PWGNSGSLSYSSAFAKGDNRQSVGYYDRVNDRGSYQVAAGTSNGRGDVSGFYTHQGDIAQVNANASYREGRYSSVGLAVQGGATVTAKGGALHRTSMMGGTRLLLDTDGVPDVPVRGYGTAMNSNAFGKA</sequence>
<gene>
    <name evidence="1" type="ORF">H8J20_28385</name>
</gene>
<evidence type="ECO:0000313" key="2">
    <source>
        <dbReference type="Proteomes" id="UP000659084"/>
    </source>
</evidence>
<dbReference type="GO" id="GO:0009297">
    <property type="term" value="P:pilus assembly"/>
    <property type="evidence" value="ECO:0007669"/>
    <property type="project" value="InterPro"/>
</dbReference>
<dbReference type="RefSeq" id="WP_186629324.1">
    <property type="nucleotide sequence ID" value="NZ_JACNYO010000115.1"/>
</dbReference>
<dbReference type="PANTHER" id="PTHR30451:SF10">
    <property type="entry name" value="OUTER MEMBRANE USHER PROTEIN YFCU-RELATED"/>
    <property type="match status" value="1"/>
</dbReference>
<dbReference type="Proteomes" id="UP000659084">
    <property type="component" value="Unassembled WGS sequence"/>
</dbReference>
<dbReference type="Pfam" id="PF00577">
    <property type="entry name" value="Usher"/>
    <property type="match status" value="1"/>
</dbReference>
<evidence type="ECO:0000313" key="1">
    <source>
        <dbReference type="EMBL" id="MBC3216028.1"/>
    </source>
</evidence>
<dbReference type="AlphaFoldDB" id="A0AAW3WYP0"/>
<dbReference type="GO" id="GO:0015473">
    <property type="term" value="F:fimbrial usher porin activity"/>
    <property type="evidence" value="ECO:0007669"/>
    <property type="project" value="InterPro"/>
</dbReference>